<protein>
    <recommendedName>
        <fullName evidence="7">Pyridoxine/pyridoxamine 5'-phosphate oxidase</fullName>
        <ecNumber evidence="7">1.4.3.5</ecNumber>
    </recommendedName>
    <alternativeName>
        <fullName evidence="7">PNP/PMP oxidase</fullName>
        <shortName evidence="7">PNPOx</shortName>
    </alternativeName>
    <alternativeName>
        <fullName evidence="7">Pyridoxal 5'-phosphate synthase</fullName>
    </alternativeName>
</protein>
<evidence type="ECO:0000256" key="1">
    <source>
        <dbReference type="ARBA" id="ARBA00007301"/>
    </source>
</evidence>
<organism evidence="12 13">
    <name type="scientific">Runella rosea</name>
    <dbReference type="NCBI Taxonomy" id="2259595"/>
    <lineage>
        <taxon>Bacteria</taxon>
        <taxon>Pseudomonadati</taxon>
        <taxon>Bacteroidota</taxon>
        <taxon>Cytophagia</taxon>
        <taxon>Cytophagales</taxon>
        <taxon>Spirosomataceae</taxon>
        <taxon>Runella</taxon>
    </lineage>
</organism>
<evidence type="ECO:0000256" key="5">
    <source>
        <dbReference type="ARBA" id="ARBA00023002"/>
    </source>
</evidence>
<evidence type="ECO:0000259" key="10">
    <source>
        <dbReference type="Pfam" id="PF01243"/>
    </source>
</evidence>
<comment type="catalytic activity">
    <reaction evidence="7">
        <text>pyridoxamine 5'-phosphate + O2 + H2O = pyridoxal 5'-phosphate + H2O2 + NH4(+)</text>
        <dbReference type="Rhea" id="RHEA:15817"/>
        <dbReference type="ChEBI" id="CHEBI:15377"/>
        <dbReference type="ChEBI" id="CHEBI:15379"/>
        <dbReference type="ChEBI" id="CHEBI:16240"/>
        <dbReference type="ChEBI" id="CHEBI:28938"/>
        <dbReference type="ChEBI" id="CHEBI:58451"/>
        <dbReference type="ChEBI" id="CHEBI:597326"/>
        <dbReference type="EC" id="1.4.3.5"/>
    </reaction>
</comment>
<feature type="binding site" evidence="7 9">
    <location>
        <position position="107"/>
    </location>
    <ligand>
        <name>FMN</name>
        <dbReference type="ChEBI" id="CHEBI:58210"/>
    </ligand>
</feature>
<dbReference type="RefSeq" id="WP_114065663.1">
    <property type="nucleotide sequence ID" value="NZ_CP030850.1"/>
</dbReference>
<feature type="domain" description="Pyridoxamine 5'-phosphate oxidase N-terminal" evidence="10">
    <location>
        <begin position="36"/>
        <end position="157"/>
    </location>
</feature>
<comment type="catalytic activity">
    <reaction evidence="7">
        <text>pyridoxine 5'-phosphate + O2 = pyridoxal 5'-phosphate + H2O2</text>
        <dbReference type="Rhea" id="RHEA:15149"/>
        <dbReference type="ChEBI" id="CHEBI:15379"/>
        <dbReference type="ChEBI" id="CHEBI:16240"/>
        <dbReference type="ChEBI" id="CHEBI:58589"/>
        <dbReference type="ChEBI" id="CHEBI:597326"/>
        <dbReference type="EC" id="1.4.3.5"/>
    </reaction>
</comment>
<feature type="binding site" evidence="8">
    <location>
        <begin position="10"/>
        <end position="13"/>
    </location>
    <ligand>
        <name>substrate</name>
    </ligand>
</feature>
<evidence type="ECO:0000313" key="12">
    <source>
        <dbReference type="EMBL" id="AXE16876.1"/>
    </source>
</evidence>
<dbReference type="InterPro" id="IPR000659">
    <property type="entry name" value="Pyridox_Oxase"/>
</dbReference>
<feature type="binding site" evidence="7 8">
    <location>
        <position position="68"/>
    </location>
    <ligand>
        <name>substrate</name>
    </ligand>
</feature>
<dbReference type="UniPathway" id="UPA01068">
    <property type="reaction ID" value="UER00304"/>
</dbReference>
<sequence>MAGKKLADLRKDYSLNGLTEEDVLTNPFLQFEKWFEEAQAAEVIEPNAMILSTLGGDGYPHSRVVLLKEVDSTGFVFYTNYNSHKGIDLSIHPVAALTFWWAELERQVRIFGDVQKVSDAESDAYFSIRPRNSQLGAWVSEQSEVIENREVLTKKLSLLEQKFSDQVVPRPLHWGGYRIVPKEIEFWQGRPSRLHDRIRYRIDLDNAWKIERLSP</sequence>
<comment type="pathway">
    <text evidence="7">Cofactor metabolism; pyridoxal 5'-phosphate salvage; pyridoxal 5'-phosphate from pyridoxamine 5'-phosphate: step 1/1.</text>
</comment>
<dbReference type="GO" id="GO:0010181">
    <property type="term" value="F:FMN binding"/>
    <property type="evidence" value="ECO:0007669"/>
    <property type="project" value="UniProtKB-UniRule"/>
</dbReference>
<gene>
    <name evidence="7 12" type="primary">pdxH</name>
    <name evidence="12" type="ORF">DR864_03560</name>
</gene>
<dbReference type="HAMAP" id="MF_01629">
    <property type="entry name" value="PdxH"/>
    <property type="match status" value="1"/>
</dbReference>
<keyword evidence="6 7" id="KW-0664">Pyridoxine biosynthesis</keyword>
<feature type="binding site" evidence="7 9">
    <location>
        <begin position="78"/>
        <end position="79"/>
    </location>
    <ligand>
        <name>FMN</name>
        <dbReference type="ChEBI" id="CHEBI:58210"/>
    </ligand>
</feature>
<feature type="binding site" evidence="7 9">
    <location>
        <position position="197"/>
    </location>
    <ligand>
        <name>FMN</name>
        <dbReference type="ChEBI" id="CHEBI:58210"/>
    </ligand>
</feature>
<dbReference type="FunFam" id="2.30.110.10:FF:000020">
    <property type="entry name" value="PNPO isoform 11"/>
    <property type="match status" value="1"/>
</dbReference>
<keyword evidence="5 7" id="KW-0560">Oxidoreductase</keyword>
<dbReference type="NCBIfam" id="NF004231">
    <property type="entry name" value="PRK05679.1"/>
    <property type="match status" value="1"/>
</dbReference>
<dbReference type="PROSITE" id="PS01064">
    <property type="entry name" value="PYRIDOX_OXIDASE"/>
    <property type="match status" value="1"/>
</dbReference>
<feature type="domain" description="Pyridoxine 5'-phosphate oxidase dimerisation C-terminal" evidence="11">
    <location>
        <begin position="174"/>
        <end position="215"/>
    </location>
</feature>
<dbReference type="OrthoDB" id="9780392at2"/>
<feature type="binding site" evidence="7 8">
    <location>
        <begin position="193"/>
        <end position="195"/>
    </location>
    <ligand>
        <name>substrate</name>
    </ligand>
</feature>
<feature type="binding site" evidence="7 8">
    <location>
        <position position="133"/>
    </location>
    <ligand>
        <name>substrate</name>
    </ligand>
</feature>
<dbReference type="KEGG" id="run:DR864_03560"/>
<feature type="binding site" evidence="7 9">
    <location>
        <begin position="142"/>
        <end position="143"/>
    </location>
    <ligand>
        <name>FMN</name>
        <dbReference type="ChEBI" id="CHEBI:58210"/>
    </ligand>
</feature>
<name>A0A344TE05_9BACT</name>
<accession>A0A344TE05</accession>
<evidence type="ECO:0000256" key="6">
    <source>
        <dbReference type="ARBA" id="ARBA00023096"/>
    </source>
</evidence>
<dbReference type="InterPro" id="IPR019576">
    <property type="entry name" value="Pyridoxamine_oxidase_dimer_C"/>
</dbReference>
<keyword evidence="3 7" id="KW-0285">Flavoprotein</keyword>
<feature type="binding site" evidence="7 9">
    <location>
        <position position="187"/>
    </location>
    <ligand>
        <name>FMN</name>
        <dbReference type="ChEBI" id="CHEBI:58210"/>
    </ligand>
</feature>
<comment type="cofactor">
    <cofactor evidence="7 9">
        <name>FMN</name>
        <dbReference type="ChEBI" id="CHEBI:58210"/>
    </cofactor>
    <text evidence="7 9">Binds 1 FMN per subunit.</text>
</comment>
<feature type="binding site" evidence="7 8">
    <location>
        <position position="125"/>
    </location>
    <ligand>
        <name>substrate</name>
    </ligand>
</feature>
<dbReference type="Proteomes" id="UP000251993">
    <property type="component" value="Chromosome"/>
</dbReference>
<feature type="binding site" evidence="7 9">
    <location>
        <begin position="63"/>
        <end position="68"/>
    </location>
    <ligand>
        <name>FMN</name>
        <dbReference type="ChEBI" id="CHEBI:58210"/>
    </ligand>
</feature>
<dbReference type="SUPFAM" id="SSF50475">
    <property type="entry name" value="FMN-binding split barrel"/>
    <property type="match status" value="1"/>
</dbReference>
<evidence type="ECO:0000256" key="2">
    <source>
        <dbReference type="ARBA" id="ARBA00011738"/>
    </source>
</evidence>
<dbReference type="AlphaFoldDB" id="A0A344TE05"/>
<comment type="function">
    <text evidence="7">Catalyzes the oxidation of either pyridoxine 5'-phosphate (PNP) or pyridoxamine 5'-phosphate (PMP) into pyridoxal 5'-phosphate (PLP).</text>
</comment>
<comment type="similarity">
    <text evidence="1 7">Belongs to the pyridoxamine 5'-phosphate oxidase family.</text>
</comment>
<dbReference type="EC" id="1.4.3.5" evidence="7"/>
<reference evidence="12 13" key="1">
    <citation type="submission" date="2018-07" db="EMBL/GenBank/DDBJ databases">
        <title>Genome sequencing of Runella.</title>
        <authorList>
            <person name="Baek M.-G."/>
            <person name="Yi H."/>
        </authorList>
    </citation>
    <scope>NUCLEOTIDE SEQUENCE [LARGE SCALE GENOMIC DNA]</scope>
    <source>
        <strain evidence="12 13">HYN0085</strain>
    </source>
</reference>
<comment type="pathway">
    <text evidence="7">Cofactor metabolism; pyridoxal 5'-phosphate salvage; pyridoxal 5'-phosphate from pyridoxine 5'-phosphate: step 1/1.</text>
</comment>
<feature type="binding site" evidence="7 8">
    <location>
        <position position="129"/>
    </location>
    <ligand>
        <name>substrate</name>
    </ligand>
</feature>
<dbReference type="EMBL" id="CP030850">
    <property type="protein sequence ID" value="AXE16876.1"/>
    <property type="molecule type" value="Genomic_DNA"/>
</dbReference>
<evidence type="ECO:0000259" key="11">
    <source>
        <dbReference type="Pfam" id="PF10590"/>
    </source>
</evidence>
<feature type="binding site" evidence="7 9">
    <location>
        <position position="85"/>
    </location>
    <ligand>
        <name>FMN</name>
        <dbReference type="ChEBI" id="CHEBI:58210"/>
    </ligand>
</feature>
<comment type="subunit">
    <text evidence="2 7">Homodimer.</text>
</comment>
<evidence type="ECO:0000256" key="9">
    <source>
        <dbReference type="PIRSR" id="PIRSR000190-2"/>
    </source>
</evidence>
<proteinExistence type="inferred from homology"/>
<evidence type="ECO:0000256" key="4">
    <source>
        <dbReference type="ARBA" id="ARBA00022643"/>
    </source>
</evidence>
<dbReference type="GO" id="GO:0008615">
    <property type="term" value="P:pyridoxine biosynthetic process"/>
    <property type="evidence" value="ECO:0007669"/>
    <property type="project" value="UniProtKB-UniRule"/>
</dbReference>
<keyword evidence="13" id="KW-1185">Reference proteome</keyword>
<dbReference type="PIRSF" id="PIRSF000190">
    <property type="entry name" value="Pyd_amn-ph_oxd"/>
    <property type="match status" value="1"/>
</dbReference>
<keyword evidence="4 7" id="KW-0288">FMN</keyword>
<dbReference type="GO" id="GO:0004733">
    <property type="term" value="F:pyridoxamine phosphate oxidase activity"/>
    <property type="evidence" value="ECO:0007669"/>
    <property type="project" value="UniProtKB-UniRule"/>
</dbReference>
<dbReference type="Gene3D" id="2.30.110.10">
    <property type="entry name" value="Electron Transport, Fmn-binding Protein, Chain A"/>
    <property type="match status" value="1"/>
</dbReference>
<dbReference type="InterPro" id="IPR019740">
    <property type="entry name" value="Pyridox_Oxase_CS"/>
</dbReference>
<dbReference type="PANTHER" id="PTHR10851">
    <property type="entry name" value="PYRIDOXINE-5-PHOSPHATE OXIDASE"/>
    <property type="match status" value="1"/>
</dbReference>
<dbReference type="Pfam" id="PF01243">
    <property type="entry name" value="PNPOx_N"/>
    <property type="match status" value="1"/>
</dbReference>
<evidence type="ECO:0000256" key="8">
    <source>
        <dbReference type="PIRSR" id="PIRSR000190-1"/>
    </source>
</evidence>
<dbReference type="InterPro" id="IPR012349">
    <property type="entry name" value="Split_barrel_FMN-bd"/>
</dbReference>
<dbReference type="InterPro" id="IPR011576">
    <property type="entry name" value="Pyridox_Oxase_N"/>
</dbReference>
<evidence type="ECO:0000256" key="7">
    <source>
        <dbReference type="HAMAP-Rule" id="MF_01629"/>
    </source>
</evidence>
<evidence type="ECO:0000313" key="13">
    <source>
        <dbReference type="Proteomes" id="UP000251993"/>
    </source>
</evidence>
<dbReference type="Pfam" id="PF10590">
    <property type="entry name" value="PNP_phzG_C"/>
    <property type="match status" value="1"/>
</dbReference>
<dbReference type="PANTHER" id="PTHR10851:SF0">
    <property type="entry name" value="PYRIDOXINE-5'-PHOSPHATE OXIDASE"/>
    <property type="match status" value="1"/>
</dbReference>
<dbReference type="NCBIfam" id="TIGR00558">
    <property type="entry name" value="pdxH"/>
    <property type="match status" value="1"/>
</dbReference>
<evidence type="ECO:0000256" key="3">
    <source>
        <dbReference type="ARBA" id="ARBA00022630"/>
    </source>
</evidence>
<comment type="caution">
    <text evidence="7">Lacks conserved residue(s) required for the propagation of feature annotation.</text>
</comment>